<dbReference type="SUPFAM" id="SSF51126">
    <property type="entry name" value="Pectin lyase-like"/>
    <property type="match status" value="1"/>
</dbReference>
<gene>
    <name evidence="2" type="ORF">S01H1_03688</name>
</gene>
<dbReference type="AlphaFoldDB" id="X0SEE0"/>
<dbReference type="InterPro" id="IPR012334">
    <property type="entry name" value="Pectin_lyas_fold"/>
</dbReference>
<feature type="non-terminal residue" evidence="2">
    <location>
        <position position="1"/>
    </location>
</feature>
<dbReference type="InterPro" id="IPR039448">
    <property type="entry name" value="Beta_helix"/>
</dbReference>
<proteinExistence type="predicted"/>
<sequence length="520" mass="53665">TKVVWDTYDLCVYNNTVSSAFQLRTLDVNNANATVTGAVTFNLDGGSGGKFYGDTGCSNQIITAPINASESLSGVIYYRNTNAGTTAYATAVDLNGTWTEANQSVAVSPTVQLWGGGSIIGNYTTIAAAEAAAVPYDTIKVLPGTYQPTSTITIDVPHLTLQSTGGAATTIINGSALSTVFTIAANNATLGGDGTGLTINGTVGTTTAIKISKAGGISDVTIQDNTLTNNSKGINVLATGVVGMNATNITINGNTITVSRTSTWTEGIVFGADEADADKLCNSLITENTISNCSEGISLYAVNNTVISNNTVPDCRYTGIAIDRRAGTDTNNVTISGNTVTNVTGDTWSTGIAVDKRGSVHGCTANVSNITLTGNTVTGCTINIAFVREPDGTPISTPNLGTITVLHNNILSSKEYGLYNNNTVTLDATLNWWGNVTGPSAGTGTHASSAIGSGDAVSTYVTYSPWLSAAYPGGNSTTNATFSLKSNWNFMSVPKKLENATFGWLLSGISFTTAWGYNAS</sequence>
<comment type="caution">
    <text evidence="2">The sequence shown here is derived from an EMBL/GenBank/DDBJ whole genome shotgun (WGS) entry which is preliminary data.</text>
</comment>
<dbReference type="InterPro" id="IPR022441">
    <property type="entry name" value="Para_beta_helix_rpt-2"/>
</dbReference>
<feature type="domain" description="Right handed beta helix" evidence="1">
    <location>
        <begin position="239"/>
        <end position="364"/>
    </location>
</feature>
<dbReference type="NCBIfam" id="TIGR03804">
    <property type="entry name" value="para_beta_helix"/>
    <property type="match status" value="1"/>
</dbReference>
<evidence type="ECO:0000313" key="2">
    <source>
        <dbReference type="EMBL" id="GAF79423.1"/>
    </source>
</evidence>
<accession>X0SEE0</accession>
<dbReference type="Pfam" id="PF13229">
    <property type="entry name" value="Beta_helix"/>
    <property type="match status" value="1"/>
</dbReference>
<reference evidence="2" key="1">
    <citation type="journal article" date="2014" name="Front. Microbiol.">
        <title>High frequency of phylogenetically diverse reductive dehalogenase-homologous genes in deep subseafloor sedimentary metagenomes.</title>
        <authorList>
            <person name="Kawai M."/>
            <person name="Futagami T."/>
            <person name="Toyoda A."/>
            <person name="Takaki Y."/>
            <person name="Nishi S."/>
            <person name="Hori S."/>
            <person name="Arai W."/>
            <person name="Tsubouchi T."/>
            <person name="Morono Y."/>
            <person name="Uchiyama I."/>
            <person name="Ito T."/>
            <person name="Fujiyama A."/>
            <person name="Inagaki F."/>
            <person name="Takami H."/>
        </authorList>
    </citation>
    <scope>NUCLEOTIDE SEQUENCE</scope>
    <source>
        <strain evidence="2">Expedition CK06-06</strain>
    </source>
</reference>
<name>X0SEE0_9ZZZZ</name>
<dbReference type="SMART" id="SM00710">
    <property type="entry name" value="PbH1"/>
    <property type="match status" value="7"/>
</dbReference>
<dbReference type="Gene3D" id="2.160.20.10">
    <property type="entry name" value="Single-stranded right-handed beta-helix, Pectin lyase-like"/>
    <property type="match status" value="1"/>
</dbReference>
<dbReference type="InterPro" id="IPR006626">
    <property type="entry name" value="PbH1"/>
</dbReference>
<dbReference type="EMBL" id="BARS01001990">
    <property type="protein sequence ID" value="GAF79423.1"/>
    <property type="molecule type" value="Genomic_DNA"/>
</dbReference>
<protein>
    <recommendedName>
        <fullName evidence="1">Right handed beta helix domain-containing protein</fullName>
    </recommendedName>
</protein>
<organism evidence="2">
    <name type="scientific">marine sediment metagenome</name>
    <dbReference type="NCBI Taxonomy" id="412755"/>
    <lineage>
        <taxon>unclassified sequences</taxon>
        <taxon>metagenomes</taxon>
        <taxon>ecological metagenomes</taxon>
    </lineage>
</organism>
<dbReference type="InterPro" id="IPR011050">
    <property type="entry name" value="Pectin_lyase_fold/virulence"/>
</dbReference>
<feature type="non-terminal residue" evidence="2">
    <location>
        <position position="520"/>
    </location>
</feature>
<evidence type="ECO:0000259" key="1">
    <source>
        <dbReference type="Pfam" id="PF13229"/>
    </source>
</evidence>